<dbReference type="Proteomes" id="UP001165460">
    <property type="component" value="Unassembled WGS sequence"/>
</dbReference>
<comment type="caution">
    <text evidence="3">The sequence shown here is derived from an EMBL/GenBank/DDBJ whole genome shotgun (WGS) entry which is preliminary data.</text>
</comment>
<evidence type="ECO:0000256" key="1">
    <source>
        <dbReference type="SAM" id="SignalP"/>
    </source>
</evidence>
<reference evidence="3" key="1">
    <citation type="submission" date="2022-03" db="EMBL/GenBank/DDBJ databases">
        <authorList>
            <person name="Woo C.Y."/>
        </authorList>
    </citation>
    <scope>NUCLEOTIDE SEQUENCE</scope>
    <source>
        <strain evidence="3">CYS-01</strain>
    </source>
</reference>
<organism evidence="3 4">
    <name type="scientific">Pedobacter montanisoli</name>
    <dbReference type="NCBI Taxonomy" id="2923277"/>
    <lineage>
        <taxon>Bacteria</taxon>
        <taxon>Pseudomonadati</taxon>
        <taxon>Bacteroidota</taxon>
        <taxon>Sphingobacteriia</taxon>
        <taxon>Sphingobacteriales</taxon>
        <taxon>Sphingobacteriaceae</taxon>
        <taxon>Pedobacter</taxon>
    </lineage>
</organism>
<feature type="chain" id="PRO_5045483810" evidence="1">
    <location>
        <begin position="22"/>
        <end position="267"/>
    </location>
</feature>
<protein>
    <submittedName>
        <fullName evidence="3">DUF6089 family protein</fullName>
    </submittedName>
</protein>
<evidence type="ECO:0000313" key="4">
    <source>
        <dbReference type="Proteomes" id="UP001165460"/>
    </source>
</evidence>
<feature type="domain" description="DUF6089" evidence="2">
    <location>
        <begin position="6"/>
        <end position="205"/>
    </location>
</feature>
<gene>
    <name evidence="3" type="ORF">MMF97_09120</name>
</gene>
<dbReference type="InterPro" id="IPR011250">
    <property type="entry name" value="OMP/PagP_B-barrel"/>
</dbReference>
<dbReference type="EMBL" id="JALGBH010000002">
    <property type="protein sequence ID" value="MCJ0742870.1"/>
    <property type="molecule type" value="Genomic_DNA"/>
</dbReference>
<dbReference type="Gene3D" id="2.40.160.20">
    <property type="match status" value="1"/>
</dbReference>
<sequence>MLKKALIIFLFLLTIKTVSFAQTLEIGGFGGGAGYMGDLNPDNPLKISGFAAGGFIKNNFNPYWSLGLYVTTSKIKGDDATSKNQQFRDRNLSFYTPLTEFALMVDFNFLDYILEGGRHKVTPYLYAGVGMALFNPKTRYMDKTYELRYYLTEGQDKMYENYALAIPYGVGVKYNIAGNWSTTASLGYRNAYTDYLDDVSGYYPDPSQLSKDSNISHLQKVFSDRSGENTGIYIGKPNTQRGDFRKRDTYLFVGIGITYTFVSQKCF</sequence>
<proteinExistence type="predicted"/>
<dbReference type="InterPro" id="IPR045743">
    <property type="entry name" value="DUF6089"/>
</dbReference>
<keyword evidence="1" id="KW-0732">Signal</keyword>
<dbReference type="SUPFAM" id="SSF56925">
    <property type="entry name" value="OMPA-like"/>
    <property type="match status" value="1"/>
</dbReference>
<evidence type="ECO:0000313" key="3">
    <source>
        <dbReference type="EMBL" id="MCJ0742870.1"/>
    </source>
</evidence>
<evidence type="ECO:0000259" key="2">
    <source>
        <dbReference type="Pfam" id="PF19573"/>
    </source>
</evidence>
<keyword evidence="4" id="KW-1185">Reference proteome</keyword>
<feature type="signal peptide" evidence="1">
    <location>
        <begin position="1"/>
        <end position="21"/>
    </location>
</feature>
<dbReference type="RefSeq" id="WP_243361725.1">
    <property type="nucleotide sequence ID" value="NZ_JALGBH010000002.1"/>
</dbReference>
<dbReference type="Pfam" id="PF19573">
    <property type="entry name" value="DUF6089"/>
    <property type="match status" value="1"/>
</dbReference>
<name>A0ABS9ZX38_9SPHI</name>
<accession>A0ABS9ZX38</accession>